<dbReference type="GeneID" id="88768829"/>
<dbReference type="Pfam" id="PF02899">
    <property type="entry name" value="Phage_int_SAM_1"/>
    <property type="match status" value="1"/>
</dbReference>
<dbReference type="InterPro" id="IPR010998">
    <property type="entry name" value="Integrase_recombinase_N"/>
</dbReference>
<keyword evidence="3 5" id="KW-0238">DNA-binding</keyword>
<dbReference type="CDD" id="cd01195">
    <property type="entry name" value="INT_C_like_5"/>
    <property type="match status" value="1"/>
</dbReference>
<dbReference type="InterPro" id="IPR050090">
    <property type="entry name" value="Tyrosine_recombinase_XerCD"/>
</dbReference>
<evidence type="ECO:0000313" key="9">
    <source>
        <dbReference type="Proteomes" id="UP000003477"/>
    </source>
</evidence>
<protein>
    <submittedName>
        <fullName evidence="8">Integrase-recombinase protein</fullName>
    </submittedName>
</protein>
<dbReference type="InterPro" id="IPR044068">
    <property type="entry name" value="CB"/>
</dbReference>
<name>G5JDN5_CROWT</name>
<sequence>MAKITRFNPDLSPIARAIALWLEDKTSKMTRREYEKDLRYFFEVMSGKEKEVTEELVSAFLKISQAQANAALMAYKAALKKLGLAPTTINRKISAVKSFVSTANRLGLCQFSLKDAVKSEKIKPYRDTSGIPLAEFKKVLTLCDLSTLKGKRDKALLMLFWSNALRRNEVSLLDIGDFVPSSRILWVKGKGRSEKESVDLSSKTIKAICDWLADRGSAGIKSSSPLFISLDSRSRGSRLSGDGLYKIVRCYCREAGIDKLMSPHRIRHSSITTALDKSDGDVRKVQKLSRHKNLNTLMIYDDNRNNDQLELSELLEEDL</sequence>
<dbReference type="Gene3D" id="1.10.150.130">
    <property type="match status" value="1"/>
</dbReference>
<evidence type="ECO:0000256" key="4">
    <source>
        <dbReference type="ARBA" id="ARBA00023172"/>
    </source>
</evidence>
<dbReference type="Gene3D" id="1.10.443.10">
    <property type="entry name" value="Intergrase catalytic core"/>
    <property type="match status" value="1"/>
</dbReference>
<dbReference type="PANTHER" id="PTHR30349:SF64">
    <property type="entry name" value="PROPHAGE INTEGRASE INTD-RELATED"/>
    <property type="match status" value="1"/>
</dbReference>
<dbReference type="Pfam" id="PF00589">
    <property type="entry name" value="Phage_integrase"/>
    <property type="match status" value="1"/>
</dbReference>
<dbReference type="EMBL" id="AESD01000866">
    <property type="protein sequence ID" value="EHJ09709.1"/>
    <property type="molecule type" value="Genomic_DNA"/>
</dbReference>
<dbReference type="Proteomes" id="UP000003477">
    <property type="component" value="Unassembled WGS sequence"/>
</dbReference>
<dbReference type="GO" id="GO:0015074">
    <property type="term" value="P:DNA integration"/>
    <property type="evidence" value="ECO:0007669"/>
    <property type="project" value="UniProtKB-KW"/>
</dbReference>
<evidence type="ECO:0000259" key="6">
    <source>
        <dbReference type="PROSITE" id="PS51898"/>
    </source>
</evidence>
<dbReference type="PANTHER" id="PTHR30349">
    <property type="entry name" value="PHAGE INTEGRASE-RELATED"/>
    <property type="match status" value="1"/>
</dbReference>
<evidence type="ECO:0000259" key="7">
    <source>
        <dbReference type="PROSITE" id="PS51900"/>
    </source>
</evidence>
<comment type="similarity">
    <text evidence="1">Belongs to the 'phage' integrase family.</text>
</comment>
<evidence type="ECO:0000256" key="5">
    <source>
        <dbReference type="PROSITE-ProRule" id="PRU01248"/>
    </source>
</evidence>
<gene>
    <name evidence="8" type="ORF">CWATWH0003_5526</name>
</gene>
<keyword evidence="2" id="KW-0229">DNA integration</keyword>
<proteinExistence type="inferred from homology"/>
<organism evidence="8 9">
    <name type="scientific">Crocosphaera watsonii WH 0003</name>
    <dbReference type="NCBI Taxonomy" id="423471"/>
    <lineage>
        <taxon>Bacteria</taxon>
        <taxon>Bacillati</taxon>
        <taxon>Cyanobacteriota</taxon>
        <taxon>Cyanophyceae</taxon>
        <taxon>Oscillatoriophycideae</taxon>
        <taxon>Chroococcales</taxon>
        <taxon>Aphanothecaceae</taxon>
        <taxon>Crocosphaera</taxon>
    </lineage>
</organism>
<dbReference type="AlphaFoldDB" id="G5JDN5"/>
<dbReference type="InterPro" id="IPR013762">
    <property type="entry name" value="Integrase-like_cat_sf"/>
</dbReference>
<dbReference type="PATRIC" id="fig|423471.3.peg.5163"/>
<dbReference type="InterPro" id="IPR004107">
    <property type="entry name" value="Integrase_SAM-like_N"/>
</dbReference>
<evidence type="ECO:0000313" key="8">
    <source>
        <dbReference type="EMBL" id="EHJ09709.1"/>
    </source>
</evidence>
<dbReference type="GO" id="GO:0003677">
    <property type="term" value="F:DNA binding"/>
    <property type="evidence" value="ECO:0007669"/>
    <property type="project" value="UniProtKB-UniRule"/>
</dbReference>
<evidence type="ECO:0000256" key="2">
    <source>
        <dbReference type="ARBA" id="ARBA00022908"/>
    </source>
</evidence>
<dbReference type="PROSITE" id="PS51898">
    <property type="entry name" value="TYR_RECOMBINASE"/>
    <property type="match status" value="1"/>
</dbReference>
<dbReference type="InterPro" id="IPR011010">
    <property type="entry name" value="DNA_brk_join_enz"/>
</dbReference>
<accession>G5JDN5</accession>
<evidence type="ECO:0000256" key="1">
    <source>
        <dbReference type="ARBA" id="ARBA00008857"/>
    </source>
</evidence>
<evidence type="ECO:0000256" key="3">
    <source>
        <dbReference type="ARBA" id="ARBA00023125"/>
    </source>
</evidence>
<comment type="caution">
    <text evidence="8">The sequence shown here is derived from an EMBL/GenBank/DDBJ whole genome shotgun (WGS) entry which is preliminary data.</text>
</comment>
<reference evidence="8 9" key="1">
    <citation type="journal article" date="2011" name="Front. Microbiol.">
        <title>Two Strains of Crocosphaera watsonii with Highly Conserved Genomes are Distinguished by Strain-Specific Features.</title>
        <authorList>
            <person name="Bench S.R."/>
            <person name="Ilikchyan I.N."/>
            <person name="Tripp H.J."/>
            <person name="Zehr J.P."/>
        </authorList>
    </citation>
    <scope>NUCLEOTIDE SEQUENCE [LARGE SCALE GENOMIC DNA]</scope>
    <source>
        <strain evidence="8 9">WH 0003</strain>
    </source>
</reference>
<feature type="domain" description="Core-binding (CB)" evidence="7">
    <location>
        <begin position="12"/>
        <end position="104"/>
    </location>
</feature>
<dbReference type="InterPro" id="IPR002104">
    <property type="entry name" value="Integrase_catalytic"/>
</dbReference>
<dbReference type="PROSITE" id="PS51900">
    <property type="entry name" value="CB"/>
    <property type="match status" value="1"/>
</dbReference>
<dbReference type="RefSeq" id="WP_007313266.1">
    <property type="nucleotide sequence ID" value="NZ_AESD01000866.1"/>
</dbReference>
<keyword evidence="4" id="KW-0233">DNA recombination</keyword>
<dbReference type="SUPFAM" id="SSF47823">
    <property type="entry name" value="lambda integrase-like, N-terminal domain"/>
    <property type="match status" value="1"/>
</dbReference>
<dbReference type="SUPFAM" id="SSF56349">
    <property type="entry name" value="DNA breaking-rejoining enzymes"/>
    <property type="match status" value="1"/>
</dbReference>
<dbReference type="GO" id="GO:0006310">
    <property type="term" value="P:DNA recombination"/>
    <property type="evidence" value="ECO:0007669"/>
    <property type="project" value="UniProtKB-KW"/>
</dbReference>
<feature type="domain" description="Tyr recombinase" evidence="6">
    <location>
        <begin position="126"/>
        <end position="313"/>
    </location>
</feature>